<organism evidence="1 2">
    <name type="scientific">Anaerocolumna cellulosilytica</name>
    <dbReference type="NCBI Taxonomy" id="433286"/>
    <lineage>
        <taxon>Bacteria</taxon>
        <taxon>Bacillati</taxon>
        <taxon>Bacillota</taxon>
        <taxon>Clostridia</taxon>
        <taxon>Lachnospirales</taxon>
        <taxon>Lachnospiraceae</taxon>
        <taxon>Anaerocolumna</taxon>
    </lineage>
</organism>
<evidence type="ECO:0000313" key="2">
    <source>
        <dbReference type="Proteomes" id="UP000515561"/>
    </source>
</evidence>
<protein>
    <submittedName>
        <fullName evidence="1">Uncharacterized protein</fullName>
    </submittedName>
</protein>
<dbReference type="EMBL" id="AP023367">
    <property type="protein sequence ID" value="BCJ95512.1"/>
    <property type="molecule type" value="Genomic_DNA"/>
</dbReference>
<name>A0A6S6R845_9FIRM</name>
<dbReference type="AlphaFoldDB" id="A0A6S6R845"/>
<sequence>MYKNIEEYLKSLSDKYGENIDIKYRNCDYSIDNRIPKVLHSLYSVISEAKFPFGEIFTIEKALSQSSKNPFTPNWFVFGKDNYFSFWICSFAEDEEGLNFTYWDHESGNEIDGAVWDNFISFFDEIQEDYEE</sequence>
<evidence type="ECO:0000313" key="1">
    <source>
        <dbReference type="EMBL" id="BCJ95512.1"/>
    </source>
</evidence>
<accession>A0A6S6R845</accession>
<dbReference type="Proteomes" id="UP000515561">
    <property type="component" value="Chromosome"/>
</dbReference>
<dbReference type="KEGG" id="acel:acsn021_30810"/>
<proteinExistence type="predicted"/>
<reference evidence="1 2" key="1">
    <citation type="journal article" date="2016" name="Int. J. Syst. Evol. Microbiol.">
        <title>Descriptions of Anaerotaenia torta gen. nov., sp. nov. and Anaerocolumna cellulosilytica gen. nov., sp. nov. isolated from a methanogenic reactor of cattle waste.</title>
        <authorList>
            <person name="Uek A."/>
            <person name="Ohtaki Y."/>
            <person name="Kaku N."/>
            <person name="Ueki K."/>
        </authorList>
    </citation>
    <scope>NUCLEOTIDE SEQUENCE [LARGE SCALE GENOMIC DNA]</scope>
    <source>
        <strain evidence="1 2">SN021</strain>
    </source>
</reference>
<gene>
    <name evidence="1" type="ORF">acsn021_30810</name>
</gene>
<keyword evidence="2" id="KW-1185">Reference proteome</keyword>
<dbReference type="RefSeq" id="WP_184096191.1">
    <property type="nucleotide sequence ID" value="NZ_AP023367.1"/>
</dbReference>